<sequence>MSTKLDSGKLPHRDARPIRVAICVPSGDMVHADFSMALAAMAYQCGPVTIQGKKHEPIELALINVKDSLVMMARNALVDEAQKLGVDYVLFLDSDMVFHPWTIRQLIERDVDIVGGTYVKRRPPHTLLGKALDGRMLEEAIAGQQVGGDRLYEASGIPGGCMLIKMGVFEKLQKPYFQTPAQITDGVAWVEGEDYFFCRTAREAGFKVWIDWPVSFTLSHIGQEVFKIPSVEIKPEAGNAIVH</sequence>
<evidence type="ECO:0008006" key="3">
    <source>
        <dbReference type="Google" id="ProtNLM"/>
    </source>
</evidence>
<dbReference type="OrthoDB" id="6679586at2"/>
<dbReference type="SUPFAM" id="SSF53448">
    <property type="entry name" value="Nucleotide-diphospho-sugar transferases"/>
    <property type="match status" value="1"/>
</dbReference>
<dbReference type="RefSeq" id="WP_083640528.1">
    <property type="nucleotide sequence ID" value="NZ_FSRU01000002.1"/>
</dbReference>
<dbReference type="EMBL" id="FSRU01000002">
    <property type="protein sequence ID" value="SIO58388.1"/>
    <property type="molecule type" value="Genomic_DNA"/>
</dbReference>
<dbReference type="Gene3D" id="3.90.550.10">
    <property type="entry name" value="Spore Coat Polysaccharide Biosynthesis Protein SpsA, Chain A"/>
    <property type="match status" value="1"/>
</dbReference>
<keyword evidence="2" id="KW-1185">Reference proteome</keyword>
<evidence type="ECO:0000313" key="1">
    <source>
        <dbReference type="EMBL" id="SIO58388.1"/>
    </source>
</evidence>
<protein>
    <recommendedName>
        <fullName evidence="3">Glycosyl transferase family 2</fullName>
    </recommendedName>
</protein>
<reference evidence="1 2" key="1">
    <citation type="submission" date="2016-11" db="EMBL/GenBank/DDBJ databases">
        <authorList>
            <person name="Jaros S."/>
            <person name="Januszkiewicz K."/>
            <person name="Wedrychowicz H."/>
        </authorList>
    </citation>
    <scope>NUCLEOTIDE SEQUENCE [LARGE SCALE GENOMIC DNA]</scope>
    <source>
        <strain evidence="1 2">GAS95</strain>
    </source>
</reference>
<dbReference type="InterPro" id="IPR029044">
    <property type="entry name" value="Nucleotide-diphossugar_trans"/>
</dbReference>
<dbReference type="Proteomes" id="UP000185151">
    <property type="component" value="Unassembled WGS sequence"/>
</dbReference>
<dbReference type="AlphaFoldDB" id="A0A1N6KPC2"/>
<gene>
    <name evidence="1" type="ORF">SAMN05444165_4126</name>
</gene>
<evidence type="ECO:0000313" key="2">
    <source>
        <dbReference type="Proteomes" id="UP000185151"/>
    </source>
</evidence>
<name>A0A1N6KPC2_9BURK</name>
<accession>A0A1N6KPC2</accession>
<proteinExistence type="predicted"/>
<organism evidence="1 2">
    <name type="scientific">Paraburkholderia phenazinium</name>
    <dbReference type="NCBI Taxonomy" id="60549"/>
    <lineage>
        <taxon>Bacteria</taxon>
        <taxon>Pseudomonadati</taxon>
        <taxon>Pseudomonadota</taxon>
        <taxon>Betaproteobacteria</taxon>
        <taxon>Burkholderiales</taxon>
        <taxon>Burkholderiaceae</taxon>
        <taxon>Paraburkholderia</taxon>
    </lineage>
</organism>